<dbReference type="Gene3D" id="3.30.2000.20">
    <property type="match status" value="1"/>
</dbReference>
<gene>
    <name evidence="1" type="ORF">VE26_05575</name>
</gene>
<proteinExistence type="predicted"/>
<dbReference type="AlphaFoldDB" id="A0A0F5FKM6"/>
<name>A0A0F5FKM6_9HYPH</name>
<dbReference type="InterPro" id="IPR025395">
    <property type="entry name" value="Phage_tail_terminator-like"/>
</dbReference>
<organism evidence="1 2">
    <name type="scientific">Devosia chinhatensis</name>
    <dbReference type="NCBI Taxonomy" id="429727"/>
    <lineage>
        <taxon>Bacteria</taxon>
        <taxon>Pseudomonadati</taxon>
        <taxon>Pseudomonadota</taxon>
        <taxon>Alphaproteobacteria</taxon>
        <taxon>Hyphomicrobiales</taxon>
        <taxon>Devosiaceae</taxon>
        <taxon>Devosia</taxon>
    </lineage>
</organism>
<evidence type="ECO:0000313" key="2">
    <source>
        <dbReference type="Proteomes" id="UP000033649"/>
    </source>
</evidence>
<reference evidence="1 2" key="1">
    <citation type="submission" date="2015-03" db="EMBL/GenBank/DDBJ databases">
        <authorList>
            <person name="Hassan Y."/>
            <person name="Lepp D."/>
            <person name="Li X.-Z."/>
            <person name="Zhou T."/>
        </authorList>
    </citation>
    <scope>NUCLEOTIDE SEQUENCE [LARGE SCALE GENOMIC DNA]</scope>
    <source>
        <strain evidence="1 2">IPL18</strain>
    </source>
</reference>
<sequence length="146" mass="16140">MSVPSIETKIAEAIKARVATLPMVEQYTIVWTDGPLPAGQNTYTPSPAQRYLRCTWTPNQTQRQFIGSKDPHRRPSMLQIDVMGLKTQASPVAREVAGQVALHFPADLRMAFQGIETRVTKAPSALAPFIDTHIQVPVVIELEAYA</sequence>
<keyword evidence="2" id="KW-1185">Reference proteome</keyword>
<evidence type="ECO:0000313" key="1">
    <source>
        <dbReference type="EMBL" id="KKB09406.1"/>
    </source>
</evidence>
<dbReference type="PATRIC" id="fig|429727.3.peg.1153"/>
<dbReference type="EMBL" id="JZEY01000054">
    <property type="protein sequence ID" value="KKB09406.1"/>
    <property type="molecule type" value="Genomic_DNA"/>
</dbReference>
<dbReference type="Proteomes" id="UP000033649">
    <property type="component" value="Unassembled WGS sequence"/>
</dbReference>
<dbReference type="OrthoDB" id="7858762at2"/>
<dbReference type="Pfam" id="PF13554">
    <property type="entry name" value="Phage_tail_terminator_5"/>
    <property type="match status" value="1"/>
</dbReference>
<dbReference type="STRING" id="429727.VE26_05575"/>
<dbReference type="RefSeq" id="WP_046104099.1">
    <property type="nucleotide sequence ID" value="NZ_JZEY01000054.1"/>
</dbReference>
<protein>
    <submittedName>
        <fullName evidence="1">Uncharacterized protein</fullName>
    </submittedName>
</protein>
<comment type="caution">
    <text evidence="1">The sequence shown here is derived from an EMBL/GenBank/DDBJ whole genome shotgun (WGS) entry which is preliminary data.</text>
</comment>
<accession>A0A0F5FKM6</accession>